<feature type="compositionally biased region" description="Acidic residues" evidence="3">
    <location>
        <begin position="562"/>
        <end position="572"/>
    </location>
</feature>
<comment type="similarity">
    <text evidence="2">Belongs to the NAD(P)-dependent epimerase/dehydratase family. Dihydroflavonol-4-reductase subfamily.</text>
</comment>
<feature type="region of interest" description="Disordered" evidence="3">
    <location>
        <begin position="546"/>
        <end position="576"/>
    </location>
</feature>
<accession>A0ABY6KR37</accession>
<feature type="compositionally biased region" description="Polar residues" evidence="3">
    <location>
        <begin position="500"/>
        <end position="513"/>
    </location>
</feature>
<feature type="compositionally biased region" description="Basic and acidic residues" evidence="3">
    <location>
        <begin position="478"/>
        <end position="499"/>
    </location>
</feature>
<dbReference type="PANTHER" id="PTHR10366:SF564">
    <property type="entry name" value="STEROL-4-ALPHA-CARBOXYLATE 3-DEHYDROGENASE, DECARBOXYLATING"/>
    <property type="match status" value="1"/>
</dbReference>
<dbReference type="Proteomes" id="UP001235939">
    <property type="component" value="Chromosome 06"/>
</dbReference>
<dbReference type="InterPro" id="IPR001509">
    <property type="entry name" value="Epimerase_deHydtase"/>
</dbReference>
<organism evidence="5 6">
    <name type="scientific">Cordylochernes scorpioides</name>
    <dbReference type="NCBI Taxonomy" id="51811"/>
    <lineage>
        <taxon>Eukaryota</taxon>
        <taxon>Metazoa</taxon>
        <taxon>Ecdysozoa</taxon>
        <taxon>Arthropoda</taxon>
        <taxon>Chelicerata</taxon>
        <taxon>Arachnida</taxon>
        <taxon>Pseudoscorpiones</taxon>
        <taxon>Cheliferoidea</taxon>
        <taxon>Chernetidae</taxon>
        <taxon>Cordylochernes</taxon>
    </lineage>
</organism>
<name>A0ABY6KR37_9ARAC</name>
<feature type="region of interest" description="Disordered" evidence="3">
    <location>
        <begin position="478"/>
        <end position="530"/>
    </location>
</feature>
<feature type="region of interest" description="Disordered" evidence="3">
    <location>
        <begin position="966"/>
        <end position="987"/>
    </location>
</feature>
<evidence type="ECO:0000313" key="5">
    <source>
        <dbReference type="EMBL" id="UYV69570.1"/>
    </source>
</evidence>
<evidence type="ECO:0000256" key="2">
    <source>
        <dbReference type="ARBA" id="ARBA00023445"/>
    </source>
</evidence>
<proteinExistence type="inferred from homology"/>
<feature type="domain" description="NAD-dependent epimerase/dehydratase" evidence="4">
    <location>
        <begin position="16"/>
        <end position="245"/>
    </location>
</feature>
<evidence type="ECO:0000256" key="3">
    <source>
        <dbReference type="SAM" id="MobiDB-lite"/>
    </source>
</evidence>
<keyword evidence="1" id="KW-0560">Oxidoreductase</keyword>
<feature type="region of interest" description="Disordered" evidence="3">
    <location>
        <begin position="926"/>
        <end position="945"/>
    </location>
</feature>
<dbReference type="InterPro" id="IPR050425">
    <property type="entry name" value="NAD(P)_dehydrat-like"/>
</dbReference>
<evidence type="ECO:0000256" key="1">
    <source>
        <dbReference type="ARBA" id="ARBA00023002"/>
    </source>
</evidence>
<keyword evidence="6" id="KW-1185">Reference proteome</keyword>
<reference evidence="5 6" key="1">
    <citation type="submission" date="2022-01" db="EMBL/GenBank/DDBJ databases">
        <title>A chromosomal length assembly of Cordylochernes scorpioides.</title>
        <authorList>
            <person name="Zeh D."/>
            <person name="Zeh J."/>
        </authorList>
    </citation>
    <scope>NUCLEOTIDE SEQUENCE [LARGE SCALE GENOMIC DNA]</scope>
    <source>
        <strain evidence="5">IN4F17</strain>
        <tissue evidence="5">Whole Body</tissue>
    </source>
</reference>
<feature type="compositionally biased region" description="Low complexity" evidence="3">
    <location>
        <begin position="974"/>
        <end position="985"/>
    </location>
</feature>
<gene>
    <name evidence="5" type="ORF">LAZ67_6003996</name>
</gene>
<dbReference type="PANTHER" id="PTHR10366">
    <property type="entry name" value="NAD DEPENDENT EPIMERASE/DEHYDRATASE"/>
    <property type="match status" value="1"/>
</dbReference>
<dbReference type="InterPro" id="IPR036291">
    <property type="entry name" value="NAD(P)-bd_dom_sf"/>
</dbReference>
<evidence type="ECO:0000259" key="4">
    <source>
        <dbReference type="Pfam" id="PF01370"/>
    </source>
</evidence>
<dbReference type="SUPFAM" id="SSF51735">
    <property type="entry name" value="NAD(P)-binding Rossmann-fold domains"/>
    <property type="match status" value="1"/>
</dbReference>
<dbReference type="EMBL" id="CP092868">
    <property type="protein sequence ID" value="UYV69570.1"/>
    <property type="molecule type" value="Genomic_DNA"/>
</dbReference>
<evidence type="ECO:0000313" key="6">
    <source>
        <dbReference type="Proteomes" id="UP001235939"/>
    </source>
</evidence>
<dbReference type="Pfam" id="PF01370">
    <property type="entry name" value="Epimerase"/>
    <property type="match status" value="1"/>
</dbReference>
<sequence length="1192" mass="135540">MEEDNVYDKLSRHTKVLVTGAAGFVASHVVLRLVQAGCAVRGTVRSLSSYSALALSDLFPDLELVAADLRKDGGWEEAVEGCTYVVHVAAENVLHDVDSVSQVVQGMQRVLRACKMVQRVVVTSCITAINGELDSKSIIYTEEDWSDITSVDHQGVCKMLSERAAWEIFNGHELPFEMAVINPGWIIGPLLISSFGQSVNIIKHLLDGNMAFCPRLNFAFCDVRDVAEAHFRALVLPEANGQRHIIVTQNLWLKDVSKIMAKTFRPLGYKVPTLQIIKPFSWLMSPFFKGYFSYSEGSHHFSNERMIHVLGILPRFIEDSIIDTAFSLIELGLVKKTTKYKESFKEREKIITIGFRNTPSDTASTKTNEDDPESKYVDVIGYQENKVFESTHTQRDSQNKTQGNASMKKNKYEIESLHKEKYPFNRAYDKPLCKRESIRVEDVIKNEAYLDKSIILQTRQVGREAIYPKKISRTEISETSQKSEVERYLTSDKRAEKSKNMTQEINRSNNSVDNIPRESKTKNTTKKQMRIQNLKEESPILAFEEKRFTSSPHKISKTQKEEDQDDISDTETPENSQIIVESFTFSPETPSSSLTNLCQYSLNDMKVICDSDYDSVRGARKSCPSEMSNSRNLVAKLSQSENMIRNYIPHERFQGLECTKIDNMLCKKNRKNPQSDKTSGSIVDRYQVIRSALSKLNCFKGKCIEKKDLETTAFQSISCQVPKFLSRQLCEDLLKAQGCKVIERNHSHEHIRERHVIPQKRSASAVSCYQKYECHKIIQAMPRLEAQTNRDGCVRVDNKYSFVDYVKFLDNALDTFSVPVSYPESDECVPKEVENTESEETLTTIGSSPSNFTGSHYCVKLTEETKFGEKGNKDSKVFQDLEEIKYHDNISVKDNPRNIHKEKDWDNERYILKTMLKMVEGWSESLSKEPEVPDHTVSEMSARKSTETAKSLDDLLKLQKWLENKKPVEKQEPSSSRCCESSTSKKSGDIQMAPCGFSLIGRLPTRHRHSRQIAGQADAVSSILGLNHMVMPIPSLLNFFIFATCKSWQRNRFGFHQGVRVRDLAGPAQPQDHKNTYDDVATLGAFFQRLMVNNTRSTRRVQAVVLRRIVTPFLYLITRPARRMLERRRFHLPCRRCSIHQHVFLIPPSLLLRNPCGGHRSAASPARPGHPALSQPVCIASSSSDLSLAHGY</sequence>
<protein>
    <recommendedName>
        <fullName evidence="4">NAD-dependent epimerase/dehydratase domain-containing protein</fullName>
    </recommendedName>
</protein>
<dbReference type="Gene3D" id="3.40.50.720">
    <property type="entry name" value="NAD(P)-binding Rossmann-like Domain"/>
    <property type="match status" value="1"/>
</dbReference>